<gene>
    <name evidence="1" type="ORF">E2C01_011534</name>
</gene>
<keyword evidence="2" id="KW-1185">Reference proteome</keyword>
<proteinExistence type="predicted"/>
<accession>A0A5B7DBL6</accession>
<name>A0A5B7DBL6_PORTR</name>
<protein>
    <submittedName>
        <fullName evidence="1">Uncharacterized protein</fullName>
    </submittedName>
</protein>
<sequence>MILLELSGVPTRTYLTAQPLFPLEPLHSAVPPPSYCSWPSTMAGLTRGGRLHLEDVVQRSVGPPD</sequence>
<comment type="caution">
    <text evidence="1">The sequence shown here is derived from an EMBL/GenBank/DDBJ whole genome shotgun (WGS) entry which is preliminary data.</text>
</comment>
<evidence type="ECO:0000313" key="1">
    <source>
        <dbReference type="EMBL" id="MPC18643.1"/>
    </source>
</evidence>
<dbReference type="AlphaFoldDB" id="A0A5B7DBL6"/>
<dbReference type="Proteomes" id="UP000324222">
    <property type="component" value="Unassembled WGS sequence"/>
</dbReference>
<evidence type="ECO:0000313" key="2">
    <source>
        <dbReference type="Proteomes" id="UP000324222"/>
    </source>
</evidence>
<reference evidence="1 2" key="1">
    <citation type="submission" date="2019-05" db="EMBL/GenBank/DDBJ databases">
        <title>Another draft genome of Portunus trituberculatus and its Hox gene families provides insights of decapod evolution.</title>
        <authorList>
            <person name="Jeong J.-H."/>
            <person name="Song I."/>
            <person name="Kim S."/>
            <person name="Choi T."/>
            <person name="Kim D."/>
            <person name="Ryu S."/>
            <person name="Kim W."/>
        </authorList>
    </citation>
    <scope>NUCLEOTIDE SEQUENCE [LARGE SCALE GENOMIC DNA]</scope>
    <source>
        <tissue evidence="1">Muscle</tissue>
    </source>
</reference>
<dbReference type="EMBL" id="VSRR010000698">
    <property type="protein sequence ID" value="MPC18643.1"/>
    <property type="molecule type" value="Genomic_DNA"/>
</dbReference>
<organism evidence="1 2">
    <name type="scientific">Portunus trituberculatus</name>
    <name type="common">Swimming crab</name>
    <name type="synonym">Neptunus trituberculatus</name>
    <dbReference type="NCBI Taxonomy" id="210409"/>
    <lineage>
        <taxon>Eukaryota</taxon>
        <taxon>Metazoa</taxon>
        <taxon>Ecdysozoa</taxon>
        <taxon>Arthropoda</taxon>
        <taxon>Crustacea</taxon>
        <taxon>Multicrustacea</taxon>
        <taxon>Malacostraca</taxon>
        <taxon>Eumalacostraca</taxon>
        <taxon>Eucarida</taxon>
        <taxon>Decapoda</taxon>
        <taxon>Pleocyemata</taxon>
        <taxon>Brachyura</taxon>
        <taxon>Eubrachyura</taxon>
        <taxon>Portunoidea</taxon>
        <taxon>Portunidae</taxon>
        <taxon>Portuninae</taxon>
        <taxon>Portunus</taxon>
    </lineage>
</organism>